<accession>A0A1E5VKK8</accession>
<feature type="region of interest" description="Disordered" evidence="1">
    <location>
        <begin position="325"/>
        <end position="385"/>
    </location>
</feature>
<evidence type="ECO:0000256" key="1">
    <source>
        <dbReference type="SAM" id="MobiDB-lite"/>
    </source>
</evidence>
<name>A0A1E5VKK8_9POAL</name>
<evidence type="ECO:0000313" key="2">
    <source>
        <dbReference type="EMBL" id="OEL25671.1"/>
    </source>
</evidence>
<keyword evidence="3" id="KW-1185">Reference proteome</keyword>
<protein>
    <submittedName>
        <fullName evidence="2">Uncharacterized protein</fullName>
    </submittedName>
</protein>
<feature type="compositionally biased region" description="Acidic residues" evidence="1">
    <location>
        <begin position="361"/>
        <end position="371"/>
    </location>
</feature>
<dbReference type="Proteomes" id="UP000095767">
    <property type="component" value="Unassembled WGS sequence"/>
</dbReference>
<proteinExistence type="predicted"/>
<feature type="compositionally biased region" description="Polar residues" evidence="1">
    <location>
        <begin position="376"/>
        <end position="385"/>
    </location>
</feature>
<organism evidence="2 3">
    <name type="scientific">Dichanthelium oligosanthes</name>
    <dbReference type="NCBI Taxonomy" id="888268"/>
    <lineage>
        <taxon>Eukaryota</taxon>
        <taxon>Viridiplantae</taxon>
        <taxon>Streptophyta</taxon>
        <taxon>Embryophyta</taxon>
        <taxon>Tracheophyta</taxon>
        <taxon>Spermatophyta</taxon>
        <taxon>Magnoliopsida</taxon>
        <taxon>Liliopsida</taxon>
        <taxon>Poales</taxon>
        <taxon>Poaceae</taxon>
        <taxon>PACMAD clade</taxon>
        <taxon>Panicoideae</taxon>
        <taxon>Panicodae</taxon>
        <taxon>Paniceae</taxon>
        <taxon>Dichantheliinae</taxon>
        <taxon>Dichanthelium</taxon>
    </lineage>
</organism>
<gene>
    <name evidence="2" type="ORF">BAE44_0013311</name>
</gene>
<dbReference type="OrthoDB" id="692041at2759"/>
<dbReference type="EMBL" id="LWDX02036707">
    <property type="protein sequence ID" value="OEL25671.1"/>
    <property type="molecule type" value="Genomic_DNA"/>
</dbReference>
<dbReference type="PANTHER" id="PTHR34451">
    <property type="entry name" value="PHD FINGER FAMILY PROTEIN"/>
    <property type="match status" value="1"/>
</dbReference>
<dbReference type="AlphaFoldDB" id="A0A1E5VKK8"/>
<evidence type="ECO:0000313" key="3">
    <source>
        <dbReference type="Proteomes" id="UP000095767"/>
    </source>
</evidence>
<reference evidence="2 3" key="1">
    <citation type="submission" date="2016-09" db="EMBL/GenBank/DDBJ databases">
        <title>The draft genome of Dichanthelium oligosanthes: A C3 panicoid grass species.</title>
        <authorList>
            <person name="Studer A.J."/>
            <person name="Schnable J.C."/>
            <person name="Brutnell T.P."/>
        </authorList>
    </citation>
    <scope>NUCLEOTIDE SEQUENCE [LARGE SCALE GENOMIC DNA]</scope>
    <source>
        <strain evidence="3">cv. Kellogg 1175</strain>
        <tissue evidence="2">Leaf</tissue>
    </source>
</reference>
<dbReference type="PANTHER" id="PTHR34451:SF18">
    <property type="entry name" value="OS01G0292300 PROTEIN"/>
    <property type="match status" value="1"/>
</dbReference>
<comment type="caution">
    <text evidence="2">The sequence shown here is derived from an EMBL/GenBank/DDBJ whole genome shotgun (WGS) entry which is preliminary data.</text>
</comment>
<sequence length="385" mass="41422">MNPSPGSRPFGEPHGCDGHGCASDLDTWPLHHVYSRGERRRLCSSCILLSHRSHYCCCCFLIITLPSSHYDHGDPLMGPSYPTVTCHVCRDAVAHLGCLYPADGIFVCPACSAAEEGRPFTYAPPCGVPLDERAARVILLGARMALALLRRESAAARAEAERLARVASEAWRIANHAVSVAQDLDTQEPAWNFNAEPLVPPQGPENNRPAAPKEIVVDAPQHPEDHLTASGSQANVEDALLVRRYAMPPLAALTIGTRCPTAAAVALAAADFSHTTPWSWSLPPFGANGVVRITTADSSSSRDIPTRPRTVPPLFGVKEIAMAAAEAARPSSPPPPTPPTLQLFPAGKASAKPKRRTLQLFEDEIPDDDEKEMQRCSESNLMSSN</sequence>